<gene>
    <name evidence="4" type="ORF">H3N35_03445</name>
</gene>
<feature type="coiled-coil region" evidence="2">
    <location>
        <begin position="131"/>
        <end position="206"/>
    </location>
</feature>
<dbReference type="SUPFAM" id="SSF111369">
    <property type="entry name" value="HlyD-like secretion proteins"/>
    <property type="match status" value="1"/>
</dbReference>
<evidence type="ECO:0000256" key="3">
    <source>
        <dbReference type="SAM" id="Phobius"/>
    </source>
</evidence>
<keyword evidence="5" id="KW-1185">Reference proteome</keyword>
<organism evidence="4 5">
    <name type="scientific">Thalassomonas haliotis</name>
    <dbReference type="NCBI Taxonomy" id="485448"/>
    <lineage>
        <taxon>Bacteria</taxon>
        <taxon>Pseudomonadati</taxon>
        <taxon>Pseudomonadota</taxon>
        <taxon>Gammaproteobacteria</taxon>
        <taxon>Alteromonadales</taxon>
        <taxon>Colwelliaceae</taxon>
        <taxon>Thalassomonas</taxon>
    </lineage>
</organism>
<dbReference type="PANTHER" id="PTHR30469:SF12">
    <property type="entry name" value="MULTIDRUG RESISTANCE PROTEIN MDTA"/>
    <property type="match status" value="1"/>
</dbReference>
<keyword evidence="3" id="KW-1133">Transmembrane helix</keyword>
<dbReference type="EMBL" id="CP059693">
    <property type="protein sequence ID" value="WDE12545.1"/>
    <property type="molecule type" value="Genomic_DNA"/>
</dbReference>
<reference evidence="4 5" key="1">
    <citation type="journal article" date="2022" name="Mar. Drugs">
        <title>Bioassay-Guided Fractionation Leads to the Detection of Cholic Acid Generated by the Rare Thalassomonas sp.</title>
        <authorList>
            <person name="Pheiffer F."/>
            <person name="Schneider Y.K."/>
            <person name="Hansen E.H."/>
            <person name="Andersen J.H."/>
            <person name="Isaksson J."/>
            <person name="Busche T."/>
            <person name="R C."/>
            <person name="Kalinowski J."/>
            <person name="Zyl L.V."/>
            <person name="Trindade M."/>
        </authorList>
    </citation>
    <scope>NUCLEOTIDE SEQUENCE [LARGE SCALE GENOMIC DNA]</scope>
    <source>
        <strain evidence="4 5">A5K-61T</strain>
    </source>
</reference>
<dbReference type="Proteomes" id="UP001215231">
    <property type="component" value="Chromosome"/>
</dbReference>
<dbReference type="RefSeq" id="WP_274052825.1">
    <property type="nucleotide sequence ID" value="NZ_CP059693.1"/>
</dbReference>
<evidence type="ECO:0000313" key="4">
    <source>
        <dbReference type="EMBL" id="WDE12545.1"/>
    </source>
</evidence>
<name>A0ABY7VFP7_9GAMM</name>
<dbReference type="InterPro" id="IPR006143">
    <property type="entry name" value="RND_pump_MFP"/>
</dbReference>
<evidence type="ECO:0000256" key="1">
    <source>
        <dbReference type="ARBA" id="ARBA00009477"/>
    </source>
</evidence>
<dbReference type="PANTHER" id="PTHR30469">
    <property type="entry name" value="MULTIDRUG RESISTANCE PROTEIN MDTA"/>
    <property type="match status" value="1"/>
</dbReference>
<keyword evidence="3" id="KW-0812">Transmembrane</keyword>
<evidence type="ECO:0000256" key="2">
    <source>
        <dbReference type="SAM" id="Coils"/>
    </source>
</evidence>
<comment type="similarity">
    <text evidence="1">Belongs to the membrane fusion protein (MFP) (TC 8.A.1) family.</text>
</comment>
<dbReference type="NCBIfam" id="TIGR01730">
    <property type="entry name" value="RND_mfp"/>
    <property type="match status" value="1"/>
</dbReference>
<sequence length="429" mass="47474">MNFTSTQVRDSSQLRNSRAKRMVPLRYVLTPIAIILAAIVILILATVLAPKPAKKPQVFKAPLVEVIPLEYQDITFRIASQGSVVPRTETRLVSEVSGLITEVAEHFLVGGFFRKGEVLLSIDDISYKVALQQARSRLDTAEASLVEEQARVEQAEDEWRLTGKSLKDAPVMALRIPNLKKAEAELAAARANVAEAEVKLARTKIVAPYDAMLKAKKVDIGQYVTTGSELATTFAVDYAEVRLPVKQKDIEFLNLPRINQGAGQGLAVELYYQLAGKKYHWPGVITRYEGVVDSASRVHYVVAQLDDPYNVLNADSRHEIRVGTFVKASIQGREVSDVAAIPRSALHGADKVYLAGNDNVLSMKKINILRSDLDYVYTRDKLDDDLRLVLTNLDAAVEGMALRIFGEEKERLARDKSALTPTQNSQASF</sequence>
<protein>
    <submittedName>
        <fullName evidence="4">Efflux RND transporter periplasmic adaptor subunit</fullName>
    </submittedName>
</protein>
<accession>A0ABY7VFP7</accession>
<dbReference type="Gene3D" id="2.40.50.100">
    <property type="match status" value="1"/>
</dbReference>
<evidence type="ECO:0000313" key="5">
    <source>
        <dbReference type="Proteomes" id="UP001215231"/>
    </source>
</evidence>
<proteinExistence type="inferred from homology"/>
<keyword evidence="2" id="KW-0175">Coiled coil</keyword>
<feature type="transmembrane region" description="Helical" evidence="3">
    <location>
        <begin position="25"/>
        <end position="49"/>
    </location>
</feature>
<keyword evidence="3" id="KW-0472">Membrane</keyword>
<dbReference type="Gene3D" id="2.40.30.170">
    <property type="match status" value="1"/>
</dbReference>
<dbReference type="Gene3D" id="1.10.287.470">
    <property type="entry name" value="Helix hairpin bin"/>
    <property type="match status" value="1"/>
</dbReference>